<dbReference type="InterPro" id="IPR012464">
    <property type="entry name" value="DUF1676"/>
</dbReference>
<dbReference type="AlphaFoldDB" id="A0A8J6LGL9"/>
<keyword evidence="1" id="KW-0472">Membrane</keyword>
<reference evidence="3" key="2">
    <citation type="submission" date="2021-08" db="EMBL/GenBank/DDBJ databases">
        <authorList>
            <person name="Eriksson T."/>
        </authorList>
    </citation>
    <scope>NUCLEOTIDE SEQUENCE</scope>
    <source>
        <strain evidence="3">Stoneville</strain>
        <tissue evidence="3">Whole head</tissue>
    </source>
</reference>
<evidence type="ECO:0000256" key="2">
    <source>
        <dbReference type="SAM" id="SignalP"/>
    </source>
</evidence>
<feature type="signal peptide" evidence="2">
    <location>
        <begin position="1"/>
        <end position="17"/>
    </location>
</feature>
<keyword evidence="1" id="KW-1133">Transmembrane helix</keyword>
<dbReference type="PANTHER" id="PTHR21879">
    <property type="entry name" value="FI03362P-RELATED-RELATED"/>
    <property type="match status" value="1"/>
</dbReference>
<keyword evidence="2" id="KW-0732">Signal</keyword>
<dbReference type="EMBL" id="JABDTM020026118">
    <property type="protein sequence ID" value="KAH0812361.1"/>
    <property type="molecule type" value="Genomic_DNA"/>
</dbReference>
<keyword evidence="4" id="KW-1185">Reference proteome</keyword>
<organism evidence="3 4">
    <name type="scientific">Tenebrio molitor</name>
    <name type="common">Yellow mealworm beetle</name>
    <dbReference type="NCBI Taxonomy" id="7067"/>
    <lineage>
        <taxon>Eukaryota</taxon>
        <taxon>Metazoa</taxon>
        <taxon>Ecdysozoa</taxon>
        <taxon>Arthropoda</taxon>
        <taxon>Hexapoda</taxon>
        <taxon>Insecta</taxon>
        <taxon>Pterygota</taxon>
        <taxon>Neoptera</taxon>
        <taxon>Endopterygota</taxon>
        <taxon>Coleoptera</taxon>
        <taxon>Polyphaga</taxon>
        <taxon>Cucujiformia</taxon>
        <taxon>Tenebrionidae</taxon>
        <taxon>Tenebrio</taxon>
    </lineage>
</organism>
<feature type="chain" id="PRO_5035186307" evidence="2">
    <location>
        <begin position="18"/>
        <end position="201"/>
    </location>
</feature>
<proteinExistence type="predicted"/>
<sequence>MRLLLVCAVAFAAFAAAEDSPLDFQLSDYFEVTKNDHHEVEARGDNSLEGTVERYIKGHDFAFKLPLVGSVVTLTGRNMDEGEVDVKVRFNSGSQVEARKKSKLKKIFVPIFIFILIKAMVMIPLALGILAIKTWNALQLSFVSFVVALALGVWQLCKKVSGDSVHPHIVAHSPWEVDKIAARGFNEEAQKMAYAAYAPTL</sequence>
<feature type="transmembrane region" description="Helical" evidence="1">
    <location>
        <begin position="107"/>
        <end position="130"/>
    </location>
</feature>
<evidence type="ECO:0000313" key="4">
    <source>
        <dbReference type="Proteomes" id="UP000719412"/>
    </source>
</evidence>
<gene>
    <name evidence="3" type="ORF">GEV33_010432</name>
</gene>
<dbReference type="PANTHER" id="PTHR21879:SF6">
    <property type="entry name" value="OSIRIS 19, ISOFORM A"/>
    <property type="match status" value="1"/>
</dbReference>
<accession>A0A8J6LGL9</accession>
<dbReference type="Pfam" id="PF07898">
    <property type="entry name" value="DUF1676"/>
    <property type="match status" value="1"/>
</dbReference>
<dbReference type="GO" id="GO:0016020">
    <property type="term" value="C:membrane"/>
    <property type="evidence" value="ECO:0007669"/>
    <property type="project" value="TreeGrafter"/>
</dbReference>
<protein>
    <submittedName>
        <fullName evidence="3">Uncharacterized protein</fullName>
    </submittedName>
</protein>
<comment type="caution">
    <text evidence="3">The sequence shown here is derived from an EMBL/GenBank/DDBJ whole genome shotgun (WGS) entry which is preliminary data.</text>
</comment>
<feature type="transmembrane region" description="Helical" evidence="1">
    <location>
        <begin position="137"/>
        <end position="156"/>
    </location>
</feature>
<evidence type="ECO:0000256" key="1">
    <source>
        <dbReference type="SAM" id="Phobius"/>
    </source>
</evidence>
<name>A0A8J6LGL9_TENMO</name>
<keyword evidence="1" id="KW-0812">Transmembrane</keyword>
<evidence type="ECO:0000313" key="3">
    <source>
        <dbReference type="EMBL" id="KAH0812361.1"/>
    </source>
</evidence>
<dbReference type="Proteomes" id="UP000719412">
    <property type="component" value="Unassembled WGS sequence"/>
</dbReference>
<reference evidence="3" key="1">
    <citation type="journal article" date="2020" name="J Insects Food Feed">
        <title>The yellow mealworm (Tenebrio molitor) genome: a resource for the emerging insects as food and feed industry.</title>
        <authorList>
            <person name="Eriksson T."/>
            <person name="Andere A."/>
            <person name="Kelstrup H."/>
            <person name="Emery V."/>
            <person name="Picard C."/>
        </authorList>
    </citation>
    <scope>NUCLEOTIDE SEQUENCE</scope>
    <source>
        <strain evidence="3">Stoneville</strain>
        <tissue evidence="3">Whole head</tissue>
    </source>
</reference>